<dbReference type="PANTHER" id="PTHR21428">
    <property type="entry name" value="MEDIATOR OF RNA POLYMERASE II TRANSCRIPTION SUBUNIT 7"/>
    <property type="match status" value="1"/>
</dbReference>
<sequence length="247" mass="27918">MENHEDDSTRVTALWPDPPPFWRSFTPQNLARYAQLKEEYAQQRGISSDAVTRIPDVPDDLAYLQPPPEPQDGKWKSFSELETLTQTLQSLEDAGIQRLGQVTETDRDSTHLDRGFELKKLTRSILLNYLELIGLMGYRPDHAAEKVQDLKTLLLNFHHTLNEYRPHHAREQLIHIMQEHLESKRRETAGIRSVVDKARRLIEGLASIQVPPLEADDGGKGDGEADGQNPAAQREVAAWVGVGAEFA</sequence>
<evidence type="ECO:0000256" key="11">
    <source>
        <dbReference type="SAM" id="MobiDB-lite"/>
    </source>
</evidence>
<keyword evidence="6 10" id="KW-0010">Activator</keyword>
<name>A0A446BLP7_9PEZI</name>
<keyword evidence="5 10" id="KW-0805">Transcription regulation</keyword>
<proteinExistence type="inferred from homology"/>
<evidence type="ECO:0000256" key="2">
    <source>
        <dbReference type="ARBA" id="ARBA00009994"/>
    </source>
</evidence>
<protein>
    <recommendedName>
        <fullName evidence="4 10">Mediator of RNA polymerase II transcription subunit 7</fullName>
    </recommendedName>
</protein>
<dbReference type="SUPFAM" id="SSF140718">
    <property type="entry name" value="Mediator hinge subcomplex-like"/>
    <property type="match status" value="1"/>
</dbReference>
<evidence type="ECO:0000256" key="7">
    <source>
        <dbReference type="ARBA" id="ARBA00023163"/>
    </source>
</evidence>
<evidence type="ECO:0000256" key="3">
    <source>
        <dbReference type="ARBA" id="ARBA00011837"/>
    </source>
</evidence>
<dbReference type="Gene3D" id="6.10.140.200">
    <property type="match status" value="1"/>
</dbReference>
<dbReference type="InterPro" id="IPR009244">
    <property type="entry name" value="Mediatior_Med7"/>
</dbReference>
<gene>
    <name evidence="12" type="ORF">TT172_LOCUS5807</name>
</gene>
<reference evidence="12 13" key="1">
    <citation type="submission" date="2018-04" db="EMBL/GenBank/DDBJ databases">
        <authorList>
            <person name="Huttner S."/>
            <person name="Dainat J."/>
        </authorList>
    </citation>
    <scope>NUCLEOTIDE SEQUENCE [LARGE SCALE GENOMIC DNA]</scope>
</reference>
<dbReference type="AlphaFoldDB" id="A0A446BLP7"/>
<dbReference type="GO" id="GO:0003712">
    <property type="term" value="F:transcription coregulator activity"/>
    <property type="evidence" value="ECO:0007669"/>
    <property type="project" value="InterPro"/>
</dbReference>
<evidence type="ECO:0000256" key="9">
    <source>
        <dbReference type="ARBA" id="ARBA00025687"/>
    </source>
</evidence>
<evidence type="ECO:0000256" key="1">
    <source>
        <dbReference type="ARBA" id="ARBA00004123"/>
    </source>
</evidence>
<dbReference type="GO" id="GO:0070847">
    <property type="term" value="C:core mediator complex"/>
    <property type="evidence" value="ECO:0007669"/>
    <property type="project" value="TreeGrafter"/>
</dbReference>
<comment type="function">
    <text evidence="9">Component of the Mediator complex, a coactivator involved in the regulated transcription of nearly all RNA polymerase II-dependent genes. Mediator functions as a bridge to convey information from gene-specific regulatory proteins to the basal RNA polymerase II transcription machinery. Mediator is recruited to promoters by direct interactions with regulatory proteins and serves as a scaffold for the assembly of a functional preinitiation complex with RNA polymerase II and the general transcription factors.</text>
</comment>
<comment type="subunit">
    <text evidence="3 10">Component of the Mediator complex.</text>
</comment>
<dbReference type="Pfam" id="PF05983">
    <property type="entry name" value="Med7"/>
    <property type="match status" value="1"/>
</dbReference>
<dbReference type="InterPro" id="IPR044888">
    <property type="entry name" value="Mediatior_Med7_sf"/>
</dbReference>
<comment type="similarity">
    <text evidence="2 10">Belongs to the Mediator complex subunit 7 family.</text>
</comment>
<evidence type="ECO:0000256" key="5">
    <source>
        <dbReference type="ARBA" id="ARBA00023015"/>
    </source>
</evidence>
<dbReference type="GO" id="GO:0006357">
    <property type="term" value="P:regulation of transcription by RNA polymerase II"/>
    <property type="evidence" value="ECO:0007669"/>
    <property type="project" value="InterPro"/>
</dbReference>
<evidence type="ECO:0000313" key="13">
    <source>
        <dbReference type="Proteomes" id="UP000289323"/>
    </source>
</evidence>
<dbReference type="PANTHER" id="PTHR21428:SF11">
    <property type="entry name" value="MEDIATOR OF RNA POLYMERASE II TRANSCRIPTION SUBUNIT 7"/>
    <property type="match status" value="1"/>
</dbReference>
<evidence type="ECO:0000256" key="10">
    <source>
        <dbReference type="RuleBase" id="RU364060"/>
    </source>
</evidence>
<dbReference type="Proteomes" id="UP000289323">
    <property type="component" value="Unassembled WGS sequence"/>
</dbReference>
<feature type="region of interest" description="Disordered" evidence="11">
    <location>
        <begin position="211"/>
        <end position="233"/>
    </location>
</feature>
<evidence type="ECO:0000313" key="12">
    <source>
        <dbReference type="EMBL" id="SPQ23388.1"/>
    </source>
</evidence>
<accession>A0A446BLP7</accession>
<comment type="subcellular location">
    <subcellularLocation>
        <location evidence="1 10">Nucleus</location>
    </subcellularLocation>
</comment>
<dbReference type="EMBL" id="OUUZ01000010">
    <property type="protein sequence ID" value="SPQ23388.1"/>
    <property type="molecule type" value="Genomic_DNA"/>
</dbReference>
<dbReference type="InterPro" id="IPR037212">
    <property type="entry name" value="Med7/Med21-like"/>
</dbReference>
<dbReference type="GO" id="GO:0016592">
    <property type="term" value="C:mediator complex"/>
    <property type="evidence" value="ECO:0007669"/>
    <property type="project" value="InterPro"/>
</dbReference>
<evidence type="ECO:0000256" key="4">
    <source>
        <dbReference type="ARBA" id="ARBA00020631"/>
    </source>
</evidence>
<keyword evidence="7 10" id="KW-0804">Transcription</keyword>
<evidence type="ECO:0000256" key="6">
    <source>
        <dbReference type="ARBA" id="ARBA00023159"/>
    </source>
</evidence>
<dbReference type="Gene3D" id="6.10.140.1520">
    <property type="match status" value="1"/>
</dbReference>
<evidence type="ECO:0000256" key="8">
    <source>
        <dbReference type="ARBA" id="ARBA00023242"/>
    </source>
</evidence>
<organism evidence="12 13">
    <name type="scientific">Thermothielavioides terrestris</name>
    <dbReference type="NCBI Taxonomy" id="2587410"/>
    <lineage>
        <taxon>Eukaryota</taxon>
        <taxon>Fungi</taxon>
        <taxon>Dikarya</taxon>
        <taxon>Ascomycota</taxon>
        <taxon>Pezizomycotina</taxon>
        <taxon>Sordariomycetes</taxon>
        <taxon>Sordariomycetidae</taxon>
        <taxon>Sordariales</taxon>
        <taxon>Chaetomiaceae</taxon>
        <taxon>Thermothielavioides</taxon>
    </lineage>
</organism>
<keyword evidence="8 10" id="KW-0539">Nucleus</keyword>